<dbReference type="PROSITE" id="PS50931">
    <property type="entry name" value="HTH_LYSR"/>
    <property type="match status" value="1"/>
</dbReference>
<gene>
    <name evidence="6" type="ORF">ADK75_35675</name>
</gene>
<dbReference type="Proteomes" id="UP000037084">
    <property type="component" value="Unassembled WGS sequence"/>
</dbReference>
<name>A0A0L8M2A3_STRVG</name>
<dbReference type="InterPro" id="IPR036388">
    <property type="entry name" value="WH-like_DNA-bd_sf"/>
</dbReference>
<organism evidence="6 7">
    <name type="scientific">Streptomyces virginiae</name>
    <name type="common">Streptomyces cinnamonensis</name>
    <dbReference type="NCBI Taxonomy" id="1961"/>
    <lineage>
        <taxon>Bacteria</taxon>
        <taxon>Bacillati</taxon>
        <taxon>Actinomycetota</taxon>
        <taxon>Actinomycetes</taxon>
        <taxon>Kitasatosporales</taxon>
        <taxon>Streptomycetaceae</taxon>
        <taxon>Streptomyces</taxon>
    </lineage>
</organism>
<dbReference type="EMBL" id="LGUV01000384">
    <property type="protein sequence ID" value="KOG44449.1"/>
    <property type="molecule type" value="Genomic_DNA"/>
</dbReference>
<dbReference type="FunFam" id="1.10.10.10:FF:000001">
    <property type="entry name" value="LysR family transcriptional regulator"/>
    <property type="match status" value="1"/>
</dbReference>
<comment type="caution">
    <text evidence="6">The sequence shown here is derived from an EMBL/GenBank/DDBJ whole genome shotgun (WGS) entry which is preliminary data.</text>
</comment>
<dbReference type="Gene3D" id="1.10.10.10">
    <property type="entry name" value="Winged helix-like DNA-binding domain superfamily/Winged helix DNA-binding domain"/>
    <property type="match status" value="1"/>
</dbReference>
<accession>A0A0L8M2A3</accession>
<evidence type="ECO:0000256" key="3">
    <source>
        <dbReference type="ARBA" id="ARBA00023125"/>
    </source>
</evidence>
<dbReference type="InterPro" id="IPR005119">
    <property type="entry name" value="LysR_subst-bd"/>
</dbReference>
<dbReference type="AlphaFoldDB" id="A0A0L8M2A3"/>
<evidence type="ECO:0000313" key="6">
    <source>
        <dbReference type="EMBL" id="KOG44449.1"/>
    </source>
</evidence>
<comment type="similarity">
    <text evidence="1">Belongs to the LysR transcriptional regulatory family.</text>
</comment>
<dbReference type="GO" id="GO:0003700">
    <property type="term" value="F:DNA-binding transcription factor activity"/>
    <property type="evidence" value="ECO:0007669"/>
    <property type="project" value="InterPro"/>
</dbReference>
<evidence type="ECO:0000259" key="5">
    <source>
        <dbReference type="PROSITE" id="PS50931"/>
    </source>
</evidence>
<evidence type="ECO:0000256" key="1">
    <source>
        <dbReference type="ARBA" id="ARBA00009437"/>
    </source>
</evidence>
<proteinExistence type="inferred from homology"/>
<keyword evidence="4" id="KW-0804">Transcription</keyword>
<sequence length="301" mass="32426">MEIRELQWFVALAECEHVTSAAERLNIAQPTLSRALARLEKRMGVALFDRKQNRLHLNKYGEVFRAHAVRAISEMDRAEQRIATLIDPDTGTITLGFLHSYGTWLIPALLAGYHEIAPATTFELRGSAADAVVDGVRQGRLDLGVTSPRPADTTLSWTPLQNEPLSLLVPVGHRLASHHRVRLAELAAEDFLALQPEFGLRQVADKLCEAAGFTPRIVMECTELSTLRSLVSSGLGVAVVPATGDASAHPAGAVSVPLADPGAFRTIGVIAQAGGPRSAVVARFHHYIRSTAQPSEAEAEA</sequence>
<keyword evidence="2" id="KW-0805">Transcription regulation</keyword>
<dbReference type="InterPro" id="IPR036390">
    <property type="entry name" value="WH_DNA-bd_sf"/>
</dbReference>
<dbReference type="GO" id="GO:0032993">
    <property type="term" value="C:protein-DNA complex"/>
    <property type="evidence" value="ECO:0007669"/>
    <property type="project" value="TreeGrafter"/>
</dbReference>
<dbReference type="SUPFAM" id="SSF46785">
    <property type="entry name" value="Winged helix' DNA-binding domain"/>
    <property type="match status" value="1"/>
</dbReference>
<protein>
    <submittedName>
        <fullName evidence="6">LysR family transcriptional regulator</fullName>
    </submittedName>
</protein>
<dbReference type="PRINTS" id="PR00039">
    <property type="entry name" value="HTHLYSR"/>
</dbReference>
<evidence type="ECO:0000256" key="4">
    <source>
        <dbReference type="ARBA" id="ARBA00023163"/>
    </source>
</evidence>
<evidence type="ECO:0000256" key="2">
    <source>
        <dbReference type="ARBA" id="ARBA00023015"/>
    </source>
</evidence>
<dbReference type="RefSeq" id="WP_053177292.1">
    <property type="nucleotide sequence ID" value="NZ_LGUV01000384.1"/>
</dbReference>
<dbReference type="PANTHER" id="PTHR30346">
    <property type="entry name" value="TRANSCRIPTIONAL DUAL REGULATOR HCAR-RELATED"/>
    <property type="match status" value="1"/>
</dbReference>
<dbReference type="PANTHER" id="PTHR30346:SF28">
    <property type="entry name" value="HTH-TYPE TRANSCRIPTIONAL REGULATOR CYNR"/>
    <property type="match status" value="1"/>
</dbReference>
<keyword evidence="3" id="KW-0238">DNA-binding</keyword>
<dbReference type="Pfam" id="PF03466">
    <property type="entry name" value="LysR_substrate"/>
    <property type="match status" value="1"/>
</dbReference>
<reference evidence="7" key="1">
    <citation type="submission" date="2015-07" db="EMBL/GenBank/DDBJ databases">
        <authorList>
            <consortium name="Consortium for Microbial Forensics and Genomics (microFORGE)"/>
            <person name="Knight B.M."/>
            <person name="Roberts D.P."/>
            <person name="Lin D."/>
            <person name="Hari K."/>
            <person name="Fletcher J."/>
            <person name="Melcher U."/>
            <person name="Blagden T."/>
            <person name="Winegar R.A."/>
        </authorList>
    </citation>
    <scope>NUCLEOTIDE SEQUENCE [LARGE SCALE GENOMIC DNA]</scope>
    <source>
        <strain evidence="7">NRRL B-1447</strain>
    </source>
</reference>
<dbReference type="Gene3D" id="3.40.190.290">
    <property type="match status" value="1"/>
</dbReference>
<dbReference type="Pfam" id="PF00126">
    <property type="entry name" value="HTH_1"/>
    <property type="match status" value="1"/>
</dbReference>
<dbReference type="PATRIC" id="fig|1961.12.peg.7861"/>
<dbReference type="InterPro" id="IPR000847">
    <property type="entry name" value="LysR_HTH_N"/>
</dbReference>
<dbReference type="OrthoDB" id="3181812at2"/>
<dbReference type="CDD" id="cd08434">
    <property type="entry name" value="PBP2_GltC_like"/>
    <property type="match status" value="1"/>
</dbReference>
<dbReference type="SUPFAM" id="SSF53850">
    <property type="entry name" value="Periplasmic binding protein-like II"/>
    <property type="match status" value="1"/>
</dbReference>
<dbReference type="GO" id="GO:0003677">
    <property type="term" value="F:DNA binding"/>
    <property type="evidence" value="ECO:0007669"/>
    <property type="project" value="UniProtKB-KW"/>
</dbReference>
<evidence type="ECO:0000313" key="7">
    <source>
        <dbReference type="Proteomes" id="UP000037084"/>
    </source>
</evidence>
<feature type="domain" description="HTH lysR-type" evidence="5">
    <location>
        <begin position="1"/>
        <end position="58"/>
    </location>
</feature>